<dbReference type="Proteomes" id="UP001152795">
    <property type="component" value="Unassembled WGS sequence"/>
</dbReference>
<comment type="caution">
    <text evidence="1">The sequence shown here is derived from an EMBL/GenBank/DDBJ whole genome shotgun (WGS) entry which is preliminary data.</text>
</comment>
<dbReference type="EMBL" id="CACRXK020009808">
    <property type="protein sequence ID" value="CAB4018006.1"/>
    <property type="molecule type" value="Genomic_DNA"/>
</dbReference>
<name>A0A6S7IJY8_PARCT</name>
<accession>A0A6S7IJY8</accession>
<feature type="non-terminal residue" evidence="1">
    <location>
        <position position="1"/>
    </location>
</feature>
<keyword evidence="2" id="KW-1185">Reference proteome</keyword>
<evidence type="ECO:0000313" key="2">
    <source>
        <dbReference type="Proteomes" id="UP001152795"/>
    </source>
</evidence>
<reference evidence="1" key="1">
    <citation type="submission" date="2020-04" db="EMBL/GenBank/DDBJ databases">
        <authorList>
            <person name="Alioto T."/>
            <person name="Alioto T."/>
            <person name="Gomez Garrido J."/>
        </authorList>
    </citation>
    <scope>NUCLEOTIDE SEQUENCE</scope>
    <source>
        <strain evidence="1">A484AB</strain>
    </source>
</reference>
<gene>
    <name evidence="1" type="ORF">PACLA_8A009933</name>
</gene>
<dbReference type="AlphaFoldDB" id="A0A6S7IJY8"/>
<protein>
    <submittedName>
        <fullName evidence="1">Uncharacterized protein</fullName>
    </submittedName>
</protein>
<organism evidence="1 2">
    <name type="scientific">Paramuricea clavata</name>
    <name type="common">Red gorgonian</name>
    <name type="synonym">Violescent sea-whip</name>
    <dbReference type="NCBI Taxonomy" id="317549"/>
    <lineage>
        <taxon>Eukaryota</taxon>
        <taxon>Metazoa</taxon>
        <taxon>Cnidaria</taxon>
        <taxon>Anthozoa</taxon>
        <taxon>Octocorallia</taxon>
        <taxon>Malacalcyonacea</taxon>
        <taxon>Plexauridae</taxon>
        <taxon>Paramuricea</taxon>
    </lineage>
</organism>
<proteinExistence type="predicted"/>
<evidence type="ECO:0000313" key="1">
    <source>
        <dbReference type="EMBL" id="CAB4018006.1"/>
    </source>
</evidence>
<sequence length="75" mass="8474">NPLPARREERYIGNRKVEKTAKHAWETTGVFIKLTGIHVGSTCPTKQDLGTMRLDVKVWKVCSTPPRLWATTLLA</sequence>